<dbReference type="RefSeq" id="WP_133851563.1">
    <property type="nucleotide sequence ID" value="NZ_SNXZ01000004.1"/>
</dbReference>
<keyword evidence="2" id="KW-1185">Reference proteome</keyword>
<dbReference type="AlphaFoldDB" id="A0A4R6S9X2"/>
<proteinExistence type="predicted"/>
<name>A0A4R6S9X2_LABRH</name>
<organism evidence="1 2">
    <name type="scientific">Labedaea rhizosphaerae</name>
    <dbReference type="NCBI Taxonomy" id="598644"/>
    <lineage>
        <taxon>Bacteria</taxon>
        <taxon>Bacillati</taxon>
        <taxon>Actinomycetota</taxon>
        <taxon>Actinomycetes</taxon>
        <taxon>Pseudonocardiales</taxon>
        <taxon>Pseudonocardiaceae</taxon>
        <taxon>Labedaea</taxon>
    </lineage>
</organism>
<comment type="caution">
    <text evidence="1">The sequence shown here is derived from an EMBL/GenBank/DDBJ whole genome shotgun (WGS) entry which is preliminary data.</text>
</comment>
<dbReference type="EMBL" id="SNXZ01000004">
    <property type="protein sequence ID" value="TDP96177.1"/>
    <property type="molecule type" value="Genomic_DNA"/>
</dbReference>
<reference evidence="1 2" key="1">
    <citation type="submission" date="2019-03" db="EMBL/GenBank/DDBJ databases">
        <title>Genomic Encyclopedia of Type Strains, Phase IV (KMG-IV): sequencing the most valuable type-strain genomes for metagenomic binning, comparative biology and taxonomic classification.</title>
        <authorList>
            <person name="Goeker M."/>
        </authorList>
    </citation>
    <scope>NUCLEOTIDE SEQUENCE [LARGE SCALE GENOMIC DNA]</scope>
    <source>
        <strain evidence="1 2">DSM 45361</strain>
    </source>
</reference>
<gene>
    <name evidence="1" type="ORF">EV186_104159</name>
</gene>
<evidence type="ECO:0000313" key="2">
    <source>
        <dbReference type="Proteomes" id="UP000295444"/>
    </source>
</evidence>
<dbReference type="Proteomes" id="UP000295444">
    <property type="component" value="Unassembled WGS sequence"/>
</dbReference>
<accession>A0A4R6S9X2</accession>
<evidence type="ECO:0000313" key="1">
    <source>
        <dbReference type="EMBL" id="TDP96177.1"/>
    </source>
</evidence>
<protein>
    <submittedName>
        <fullName evidence="1">Uncharacterized protein</fullName>
    </submittedName>
</protein>
<sequence>MAKSEFNFHGPTVFINEPRDTVVKDFQNKHSADVTAQLAELLRLVLASNDLSDQEREETARLVDEVAEQADADDPAAEPAEAQSRLSRIGRVVSKAADIATPASKIVEAVAPLFS</sequence>
<dbReference type="OrthoDB" id="5195320at2"/>